<evidence type="ECO:0000256" key="1">
    <source>
        <dbReference type="SAM" id="SignalP"/>
    </source>
</evidence>
<dbReference type="Proteomes" id="UP000184047">
    <property type="component" value="Unassembled WGS sequence"/>
</dbReference>
<feature type="chain" id="PRO_5012838783" description="Lipoprotein" evidence="1">
    <location>
        <begin position="23"/>
        <end position="170"/>
    </location>
</feature>
<sequence>MKLKFLLLAVVILFFNCSTVKMNSNVSSDFKDSKLNKVLVIFNGGQSRKIEDTFISTISAELNKRTVENKSLAIRPAMLNYETALKEAEEKYNPNYIMYINYMQVTTWSDGTAFATYDVNITDKKNDYSIYKATVTLGINMFTEKSGGEKLAIKIIDDLAKNNLIPTAQK</sequence>
<evidence type="ECO:0000313" key="2">
    <source>
        <dbReference type="EMBL" id="SHH72303.1"/>
    </source>
</evidence>
<dbReference type="EMBL" id="FQWT01000006">
    <property type="protein sequence ID" value="SHH72303.1"/>
    <property type="molecule type" value="Genomic_DNA"/>
</dbReference>
<dbReference type="OrthoDB" id="9885925at2"/>
<proteinExistence type="predicted"/>
<organism evidence="2 3">
    <name type="scientific">Chryseobacterium oranimense</name>
    <dbReference type="NCBI Taxonomy" id="421058"/>
    <lineage>
        <taxon>Bacteria</taxon>
        <taxon>Pseudomonadati</taxon>
        <taxon>Bacteroidota</taxon>
        <taxon>Flavobacteriia</taxon>
        <taxon>Flavobacteriales</taxon>
        <taxon>Weeksellaceae</taxon>
        <taxon>Chryseobacterium group</taxon>
        <taxon>Chryseobacterium</taxon>
    </lineage>
</organism>
<protein>
    <recommendedName>
        <fullName evidence="4">Lipoprotein</fullName>
    </recommendedName>
</protein>
<gene>
    <name evidence="2" type="ORF">SAMN05421866_3521</name>
</gene>
<accession>A0A1M5VBK2</accession>
<feature type="signal peptide" evidence="1">
    <location>
        <begin position="1"/>
        <end position="22"/>
    </location>
</feature>
<evidence type="ECO:0000313" key="3">
    <source>
        <dbReference type="Proteomes" id="UP000184047"/>
    </source>
</evidence>
<keyword evidence="1" id="KW-0732">Signal</keyword>
<keyword evidence="3" id="KW-1185">Reference proteome</keyword>
<dbReference type="AlphaFoldDB" id="A0A1M5VBK2"/>
<reference evidence="3" key="1">
    <citation type="submission" date="2016-11" db="EMBL/GenBank/DDBJ databases">
        <authorList>
            <person name="Varghese N."/>
            <person name="Submissions S."/>
        </authorList>
    </citation>
    <scope>NUCLEOTIDE SEQUENCE [LARGE SCALE GENOMIC DNA]</scope>
    <source>
        <strain evidence="3">DSM 19055</strain>
    </source>
</reference>
<dbReference type="STRING" id="421058.SAMN05421866_3521"/>
<dbReference type="RefSeq" id="WP_139258909.1">
    <property type="nucleotide sequence ID" value="NZ_FQWT01000006.1"/>
</dbReference>
<name>A0A1M5VBK2_9FLAO</name>
<evidence type="ECO:0008006" key="4">
    <source>
        <dbReference type="Google" id="ProtNLM"/>
    </source>
</evidence>